<evidence type="ECO:0000313" key="6">
    <source>
        <dbReference type="Proteomes" id="UP000183805"/>
    </source>
</evidence>
<keyword evidence="6" id="KW-1185">Reference proteome</keyword>
<dbReference type="SMART" id="SM00116">
    <property type="entry name" value="CBS"/>
    <property type="match status" value="2"/>
</dbReference>
<evidence type="ECO:0000313" key="4">
    <source>
        <dbReference type="EMBL" id="AXV63921.1"/>
    </source>
</evidence>
<feature type="domain" description="CBS" evidence="3">
    <location>
        <begin position="10"/>
        <end position="66"/>
    </location>
</feature>
<dbReference type="EMBL" id="FPAZ01000017">
    <property type="protein sequence ID" value="SFT93663.1"/>
    <property type="molecule type" value="Genomic_DNA"/>
</dbReference>
<evidence type="ECO:0000313" key="7">
    <source>
        <dbReference type="Proteomes" id="UP000264605"/>
    </source>
</evidence>
<dbReference type="GeneID" id="99503981"/>
<evidence type="ECO:0000313" key="5">
    <source>
        <dbReference type="EMBL" id="SFT93663.1"/>
    </source>
</evidence>
<evidence type="ECO:0000256" key="2">
    <source>
        <dbReference type="PROSITE-ProRule" id="PRU00703"/>
    </source>
</evidence>
<dbReference type="CDD" id="cd04629">
    <property type="entry name" value="CBS_pair_bac"/>
    <property type="match status" value="1"/>
</dbReference>
<protein>
    <submittedName>
        <fullName evidence="4">CBS domain-containing protein</fullName>
    </submittedName>
</protein>
<keyword evidence="2" id="KW-0129">CBS domain</keyword>
<dbReference type="AlphaFoldDB" id="A0AAD0WBE2"/>
<dbReference type="KEGG" id="pdj:D0907_00825"/>
<reference evidence="4 7" key="2">
    <citation type="submission" date="2018-08" db="EMBL/GenBank/DDBJ databases">
        <title>Draft genome sequence of Pseudoalteromonas donghaensis HJ51.</title>
        <authorList>
            <person name="Oh J."/>
            <person name="Roh D."/>
        </authorList>
    </citation>
    <scope>NUCLEOTIDE SEQUENCE [LARGE SCALE GENOMIC DNA]</scope>
    <source>
        <strain evidence="4 7">HJ51</strain>
    </source>
</reference>
<dbReference type="InterPro" id="IPR046342">
    <property type="entry name" value="CBS_dom_sf"/>
</dbReference>
<dbReference type="InterPro" id="IPR000644">
    <property type="entry name" value="CBS_dom"/>
</dbReference>
<dbReference type="Gene3D" id="3.10.580.10">
    <property type="entry name" value="CBS-domain"/>
    <property type="match status" value="1"/>
</dbReference>
<proteinExistence type="predicted"/>
<feature type="domain" description="CBS" evidence="3">
    <location>
        <begin position="77"/>
        <end position="132"/>
    </location>
</feature>
<dbReference type="PROSITE" id="PS51371">
    <property type="entry name" value="CBS"/>
    <property type="match status" value="2"/>
</dbReference>
<dbReference type="Proteomes" id="UP000264605">
    <property type="component" value="Chromosome"/>
</dbReference>
<dbReference type="InterPro" id="IPR044729">
    <property type="entry name" value="CBS_bac"/>
</dbReference>
<dbReference type="InterPro" id="IPR051462">
    <property type="entry name" value="CBS_domain-containing"/>
</dbReference>
<dbReference type="PANTHER" id="PTHR48108:SF26">
    <property type="entry name" value="CBS DOMAIN-CONTAINING PROTEIN DDB_G0289609"/>
    <property type="match status" value="1"/>
</dbReference>
<evidence type="ECO:0000259" key="3">
    <source>
        <dbReference type="PROSITE" id="PS51371"/>
    </source>
</evidence>
<dbReference type="RefSeq" id="WP_036974436.1">
    <property type="nucleotide sequence ID" value="NZ_CP032090.1"/>
</dbReference>
<dbReference type="Pfam" id="PF00571">
    <property type="entry name" value="CBS"/>
    <property type="match status" value="2"/>
</dbReference>
<reference evidence="5 6" key="1">
    <citation type="submission" date="2016-10" db="EMBL/GenBank/DDBJ databases">
        <authorList>
            <person name="Varghese N."/>
            <person name="Submissions S."/>
        </authorList>
    </citation>
    <scope>NUCLEOTIDE SEQUENCE [LARGE SCALE GENOMIC DNA]</scope>
    <source>
        <strain evidence="5 6">CGMCC 1.8499</strain>
    </source>
</reference>
<organism evidence="4 7">
    <name type="scientific">Pseudoalteromonas lipolytica</name>
    <dbReference type="NCBI Taxonomy" id="570156"/>
    <lineage>
        <taxon>Bacteria</taxon>
        <taxon>Pseudomonadati</taxon>
        <taxon>Pseudomonadota</taxon>
        <taxon>Gammaproteobacteria</taxon>
        <taxon>Alteromonadales</taxon>
        <taxon>Pseudoalteromonadaceae</taxon>
        <taxon>Pseudoalteromonas</taxon>
    </lineage>
</organism>
<gene>
    <name evidence="4" type="ORF">D0907_00825</name>
    <name evidence="5" type="ORF">SAMN04487854_11784</name>
</gene>
<accession>A0AAD0WBE2</accession>
<evidence type="ECO:0000256" key="1">
    <source>
        <dbReference type="ARBA" id="ARBA00022737"/>
    </source>
</evidence>
<dbReference type="Proteomes" id="UP000183805">
    <property type="component" value="Unassembled WGS sequence"/>
</dbReference>
<dbReference type="PANTHER" id="PTHR48108">
    <property type="entry name" value="CBS DOMAIN-CONTAINING PROTEIN CBSX2, CHLOROPLASTIC"/>
    <property type="match status" value="1"/>
</dbReference>
<name>A0AAD0WBE2_9GAMM</name>
<dbReference type="SUPFAM" id="SSF54631">
    <property type="entry name" value="CBS-domain pair"/>
    <property type="match status" value="1"/>
</dbReference>
<sequence>MLNTKVQDFMQRKLPHITPETEMTTAISELQKFKLLGAPVFDDNKALVGFISEQELLQPLMQNSYFCDGVVKVKQLMRTDVVTVSIDQNIIELADGMKTGKPKNYPVVEGNKVVGMISRGDVLKALYENYVSCQEHQV</sequence>
<dbReference type="EMBL" id="CP032090">
    <property type="protein sequence ID" value="AXV63921.1"/>
    <property type="molecule type" value="Genomic_DNA"/>
</dbReference>
<keyword evidence="1" id="KW-0677">Repeat</keyword>